<gene>
    <name evidence="3" type="ORF">SPACI_040800</name>
</gene>
<dbReference type="Gene3D" id="3.40.50.10810">
    <property type="entry name" value="Tandem AAA-ATPase domain"/>
    <property type="match status" value="1"/>
</dbReference>
<evidence type="ECO:0000256" key="1">
    <source>
        <dbReference type="ARBA" id="ARBA00022801"/>
    </source>
</evidence>
<dbReference type="SUPFAM" id="SSF52540">
    <property type="entry name" value="P-loop containing nucleoside triphosphate hydrolases"/>
    <property type="match status" value="2"/>
</dbReference>
<evidence type="ECO:0000259" key="2">
    <source>
        <dbReference type="PROSITE" id="PS51192"/>
    </source>
</evidence>
<dbReference type="InterPro" id="IPR001650">
    <property type="entry name" value="Helicase_C-like"/>
</dbReference>
<dbReference type="InterPro" id="IPR027417">
    <property type="entry name" value="P-loop_NTPase"/>
</dbReference>
<reference evidence="3" key="1">
    <citation type="submission" date="2024-05" db="EMBL/GenBank/DDBJ databases">
        <title>Isolation and characterization of Sporomusa carbonis sp. nov., a carboxydotrophic hydrogenogen in the genus of Sporomusa isolated from a charcoal burning pile.</title>
        <authorList>
            <person name="Boeer T."/>
            <person name="Rosenbaum F."/>
            <person name="Eysell L."/>
            <person name="Mueller V."/>
            <person name="Daniel R."/>
            <person name="Poehlein A."/>
        </authorList>
    </citation>
    <scope>NUCLEOTIDE SEQUENCE [LARGE SCALE GENOMIC DNA]</scope>
    <source>
        <strain evidence="3">DSM 3132</strain>
    </source>
</reference>
<dbReference type="Pfam" id="PF00176">
    <property type="entry name" value="SNF2-rel_dom"/>
    <property type="match status" value="1"/>
</dbReference>
<sequence>MINFKPHQQLSLDLTADKHLVAYYLDMGLGKTFVGAEKLIQLKAPINLLICQCSKIDDWIEHFQKYYTLPAFNLTEKKQYERFFELTELVSGIVGVINYELAFRRKDLLNLRDFTLMLDESSMIQNETVKRSKFVLKLAPKNVILLSGTPTSGKYEKLWSQIQLLGWKISKKLFWQQYVDTEYLDVNGFPVRTIKGYKNVDRLKRKLAKHGAVFMKSEEVLTLPEQFDNKIMIPTTKEYRKFMRTSIVKVADTELVGDTSLTKRMYARQLCGQYNQAKLEAFQDLIQSTEDRLIVFYNFNEELKKMLELVDERPVSIVNGEMKDLTAYNERDNSITFVQYQAGAKGLNLQKANKIVYFTLTQSCEDWMQSKKRIHRMGQEKSCFYYYLMCRNSIEEEVLKTLESGRDYTDNLFEKYCEVY</sequence>
<dbReference type="EMBL" id="CP155571">
    <property type="protein sequence ID" value="XFO73972.1"/>
    <property type="molecule type" value="Genomic_DNA"/>
</dbReference>
<feature type="domain" description="Helicase ATP-binding" evidence="2">
    <location>
        <begin position="12"/>
        <end position="168"/>
    </location>
</feature>
<dbReference type="PROSITE" id="PS51192">
    <property type="entry name" value="HELICASE_ATP_BIND_1"/>
    <property type="match status" value="1"/>
</dbReference>
<keyword evidence="1" id="KW-0378">Hydrolase</keyword>
<dbReference type="PANTHER" id="PTHR45766">
    <property type="entry name" value="DNA ANNEALING HELICASE AND ENDONUCLEASE ZRANB3 FAMILY MEMBER"/>
    <property type="match status" value="1"/>
</dbReference>
<dbReference type="InterPro" id="IPR000330">
    <property type="entry name" value="SNF2_N"/>
</dbReference>
<protein>
    <recommendedName>
        <fullName evidence="2">Helicase ATP-binding domain-containing protein</fullName>
    </recommendedName>
</protein>
<dbReference type="Proteomes" id="UP000216052">
    <property type="component" value="Chromosome"/>
</dbReference>
<dbReference type="InterPro" id="IPR038718">
    <property type="entry name" value="SNF2-like_sf"/>
</dbReference>
<keyword evidence="4" id="KW-1185">Reference proteome</keyword>
<evidence type="ECO:0000313" key="3">
    <source>
        <dbReference type="EMBL" id="XFO73972.1"/>
    </source>
</evidence>
<accession>A0ABZ3J6E6</accession>
<dbReference type="InterPro" id="IPR014001">
    <property type="entry name" value="Helicase_ATP-bd"/>
</dbReference>
<dbReference type="Pfam" id="PF00271">
    <property type="entry name" value="Helicase_C"/>
    <property type="match status" value="1"/>
</dbReference>
<dbReference type="RefSeq" id="WP_176772823.1">
    <property type="nucleotide sequence ID" value="NZ_CP155571.1"/>
</dbReference>
<organism evidence="3 4">
    <name type="scientific">Sporomusa acidovorans (strain ATCC 49682 / DSM 3132 / Mol)</name>
    <dbReference type="NCBI Taxonomy" id="1123286"/>
    <lineage>
        <taxon>Bacteria</taxon>
        <taxon>Bacillati</taxon>
        <taxon>Bacillota</taxon>
        <taxon>Negativicutes</taxon>
        <taxon>Selenomonadales</taxon>
        <taxon>Sporomusaceae</taxon>
        <taxon>Sporomusa</taxon>
    </lineage>
</organism>
<dbReference type="Gene3D" id="3.40.50.300">
    <property type="entry name" value="P-loop containing nucleotide triphosphate hydrolases"/>
    <property type="match status" value="1"/>
</dbReference>
<name>A0ABZ3J6E6_SPOA4</name>
<evidence type="ECO:0000313" key="4">
    <source>
        <dbReference type="Proteomes" id="UP000216052"/>
    </source>
</evidence>
<dbReference type="PANTHER" id="PTHR45766:SF6">
    <property type="entry name" value="SWI_SNF-RELATED MATRIX-ASSOCIATED ACTIN-DEPENDENT REGULATOR OF CHROMATIN SUBFAMILY A-LIKE PROTEIN 1"/>
    <property type="match status" value="1"/>
</dbReference>
<proteinExistence type="predicted"/>